<name>A0A4Q7P1U0_9FLAO</name>
<evidence type="ECO:0000256" key="2">
    <source>
        <dbReference type="SAM" id="Phobius"/>
    </source>
</evidence>
<feature type="coiled-coil region" evidence="1">
    <location>
        <begin position="85"/>
        <end position="115"/>
    </location>
</feature>
<organism evidence="3 4">
    <name type="scientific">Aquimarina brevivitae</name>
    <dbReference type="NCBI Taxonomy" id="323412"/>
    <lineage>
        <taxon>Bacteria</taxon>
        <taxon>Pseudomonadati</taxon>
        <taxon>Bacteroidota</taxon>
        <taxon>Flavobacteriia</taxon>
        <taxon>Flavobacteriales</taxon>
        <taxon>Flavobacteriaceae</taxon>
        <taxon>Aquimarina</taxon>
    </lineage>
</organism>
<comment type="caution">
    <text evidence="3">The sequence shown here is derived from an EMBL/GenBank/DDBJ whole genome shotgun (WGS) entry which is preliminary data.</text>
</comment>
<reference evidence="3 4" key="1">
    <citation type="submission" date="2019-02" db="EMBL/GenBank/DDBJ databases">
        <title>Genomic Encyclopedia of Type Strains, Phase IV (KMG-IV): sequencing the most valuable type-strain genomes for metagenomic binning, comparative biology and taxonomic classification.</title>
        <authorList>
            <person name="Goeker M."/>
        </authorList>
    </citation>
    <scope>NUCLEOTIDE SEQUENCE [LARGE SCALE GENOMIC DNA]</scope>
    <source>
        <strain evidence="3 4">DSM 17196</strain>
    </source>
</reference>
<keyword evidence="2" id="KW-0472">Membrane</keyword>
<protein>
    <recommendedName>
        <fullName evidence="5">Sporulation related protein</fullName>
    </recommendedName>
</protein>
<dbReference type="AlphaFoldDB" id="A0A4Q7P1U0"/>
<keyword evidence="4" id="KW-1185">Reference proteome</keyword>
<evidence type="ECO:0000313" key="4">
    <source>
        <dbReference type="Proteomes" id="UP000292262"/>
    </source>
</evidence>
<keyword evidence="2" id="KW-0812">Transmembrane</keyword>
<evidence type="ECO:0000256" key="1">
    <source>
        <dbReference type="SAM" id="Coils"/>
    </source>
</evidence>
<dbReference type="RefSeq" id="WP_130286810.1">
    <property type="nucleotide sequence ID" value="NZ_SGXE01000002.1"/>
</dbReference>
<evidence type="ECO:0000313" key="3">
    <source>
        <dbReference type="EMBL" id="RZS93695.1"/>
    </source>
</evidence>
<keyword evidence="2" id="KW-1133">Transmembrane helix</keyword>
<dbReference type="EMBL" id="SGXE01000002">
    <property type="protein sequence ID" value="RZS93695.1"/>
    <property type="molecule type" value="Genomic_DNA"/>
</dbReference>
<proteinExistence type="predicted"/>
<dbReference type="OrthoDB" id="1119072at2"/>
<gene>
    <name evidence="3" type="ORF">EV197_2275</name>
</gene>
<keyword evidence="1" id="KW-0175">Coiled coil</keyword>
<feature type="transmembrane region" description="Helical" evidence="2">
    <location>
        <begin position="47"/>
        <end position="67"/>
    </location>
</feature>
<accession>A0A4Q7P1U0</accession>
<sequence length="205" mass="23755">MPIIKEEDLIGLHDKIEESQVEQEKLKGLLDLKDQKLKNANVLAHKLRITCVVLVVLFSGYLIYTYAFSGPDSIDNFSTISSVTEERNEVIIDSLKEEIKALKKTNVKLQDLRNIYLYRKLIAEDTIYSVQVQSFREEKIASITDKFSNALVYEGEDFFKLSLGLFETVKEARYFRRQLIRAGFSNKIFVISYLKGERVKIENPF</sequence>
<evidence type="ECO:0008006" key="5">
    <source>
        <dbReference type="Google" id="ProtNLM"/>
    </source>
</evidence>
<dbReference type="Proteomes" id="UP000292262">
    <property type="component" value="Unassembled WGS sequence"/>
</dbReference>